<protein>
    <submittedName>
        <fullName evidence="1">CLUMA_CG007665, isoform A</fullName>
    </submittedName>
</protein>
<name>A0A1J1I302_9DIPT</name>
<keyword evidence="2" id="KW-1185">Reference proteome</keyword>
<accession>A0A1J1I302</accession>
<gene>
    <name evidence="1" type="ORF">CLUMA_CG007665</name>
</gene>
<reference evidence="1 2" key="1">
    <citation type="submission" date="2015-04" db="EMBL/GenBank/DDBJ databases">
        <authorList>
            <person name="Syromyatnikov M.Y."/>
            <person name="Popov V.N."/>
        </authorList>
    </citation>
    <scope>NUCLEOTIDE SEQUENCE [LARGE SCALE GENOMIC DNA]</scope>
</reference>
<proteinExistence type="predicted"/>
<dbReference type="AlphaFoldDB" id="A0A1J1I302"/>
<evidence type="ECO:0000313" key="2">
    <source>
        <dbReference type="Proteomes" id="UP000183832"/>
    </source>
</evidence>
<dbReference type="Proteomes" id="UP000183832">
    <property type="component" value="Unassembled WGS sequence"/>
</dbReference>
<organism evidence="1 2">
    <name type="scientific">Clunio marinus</name>
    <dbReference type="NCBI Taxonomy" id="568069"/>
    <lineage>
        <taxon>Eukaryota</taxon>
        <taxon>Metazoa</taxon>
        <taxon>Ecdysozoa</taxon>
        <taxon>Arthropoda</taxon>
        <taxon>Hexapoda</taxon>
        <taxon>Insecta</taxon>
        <taxon>Pterygota</taxon>
        <taxon>Neoptera</taxon>
        <taxon>Endopterygota</taxon>
        <taxon>Diptera</taxon>
        <taxon>Nematocera</taxon>
        <taxon>Chironomoidea</taxon>
        <taxon>Chironomidae</taxon>
        <taxon>Clunio</taxon>
    </lineage>
</organism>
<sequence length="81" mass="9266">MSNNIKNLFINLLLSDRPVPSIHSLHLSALDYSVRISFGLVLDQEFKKSTQVASSESTVQPPIFNIYCCQRNALWRQPRMS</sequence>
<dbReference type="EMBL" id="CVRI01000038">
    <property type="protein sequence ID" value="CRK94146.1"/>
    <property type="molecule type" value="Genomic_DNA"/>
</dbReference>
<evidence type="ECO:0000313" key="1">
    <source>
        <dbReference type="EMBL" id="CRK94146.1"/>
    </source>
</evidence>